<feature type="domain" description="RNA polymerase sigma-70 region 2" evidence="6">
    <location>
        <begin position="25"/>
        <end position="76"/>
    </location>
</feature>
<evidence type="ECO:0000313" key="9">
    <source>
        <dbReference type="Proteomes" id="UP001168620"/>
    </source>
</evidence>
<proteinExistence type="inferred from homology"/>
<accession>A0ABT8FH48</accession>
<dbReference type="InterPro" id="IPR014284">
    <property type="entry name" value="RNA_pol_sigma-70_dom"/>
</dbReference>
<dbReference type="CDD" id="cd06171">
    <property type="entry name" value="Sigma70_r4"/>
    <property type="match status" value="1"/>
</dbReference>
<keyword evidence="2" id="KW-0805">Transcription regulation</keyword>
<dbReference type="PANTHER" id="PTHR43133:SF50">
    <property type="entry name" value="ECF RNA POLYMERASE SIGMA FACTOR SIGM"/>
    <property type="match status" value="1"/>
</dbReference>
<dbReference type="Gene3D" id="1.10.10.10">
    <property type="entry name" value="Winged helix-like DNA-binding domain superfamily/Winged helix DNA-binding domain"/>
    <property type="match status" value="1"/>
</dbReference>
<keyword evidence="3" id="KW-0731">Sigma factor</keyword>
<dbReference type="Proteomes" id="UP001168620">
    <property type="component" value="Unassembled WGS sequence"/>
</dbReference>
<dbReference type="SUPFAM" id="SSF88659">
    <property type="entry name" value="Sigma3 and sigma4 domains of RNA polymerase sigma factors"/>
    <property type="match status" value="1"/>
</dbReference>
<dbReference type="InterPro" id="IPR039425">
    <property type="entry name" value="RNA_pol_sigma-70-like"/>
</dbReference>
<dbReference type="InterPro" id="IPR013249">
    <property type="entry name" value="RNA_pol_sigma70_r4_t2"/>
</dbReference>
<evidence type="ECO:0000256" key="1">
    <source>
        <dbReference type="ARBA" id="ARBA00010641"/>
    </source>
</evidence>
<dbReference type="InterPro" id="IPR013324">
    <property type="entry name" value="RNA_pol_sigma_r3/r4-like"/>
</dbReference>
<comment type="caution">
    <text evidence="8">The sequence shown here is derived from an EMBL/GenBank/DDBJ whole genome shotgun (WGS) entry which is preliminary data.</text>
</comment>
<keyword evidence="9" id="KW-1185">Reference proteome</keyword>
<dbReference type="InterPro" id="IPR036388">
    <property type="entry name" value="WH-like_DNA-bd_sf"/>
</dbReference>
<evidence type="ECO:0000256" key="5">
    <source>
        <dbReference type="ARBA" id="ARBA00023163"/>
    </source>
</evidence>
<organism evidence="8 9">
    <name type="scientific">Nocardioides oceani</name>
    <dbReference type="NCBI Taxonomy" id="3058369"/>
    <lineage>
        <taxon>Bacteria</taxon>
        <taxon>Bacillati</taxon>
        <taxon>Actinomycetota</taxon>
        <taxon>Actinomycetes</taxon>
        <taxon>Propionibacteriales</taxon>
        <taxon>Nocardioidaceae</taxon>
        <taxon>Nocardioides</taxon>
    </lineage>
</organism>
<feature type="domain" description="RNA polymerase sigma factor 70 region 4 type 2" evidence="7">
    <location>
        <begin position="96"/>
        <end position="147"/>
    </location>
</feature>
<evidence type="ECO:0000256" key="4">
    <source>
        <dbReference type="ARBA" id="ARBA00023125"/>
    </source>
</evidence>
<evidence type="ECO:0000259" key="7">
    <source>
        <dbReference type="Pfam" id="PF08281"/>
    </source>
</evidence>
<dbReference type="Pfam" id="PF08281">
    <property type="entry name" value="Sigma70_r4_2"/>
    <property type="match status" value="1"/>
</dbReference>
<dbReference type="Pfam" id="PF04542">
    <property type="entry name" value="Sigma70_r2"/>
    <property type="match status" value="1"/>
</dbReference>
<gene>
    <name evidence="8" type="ORF">QWY28_12930</name>
</gene>
<name>A0ABT8FH48_9ACTN</name>
<dbReference type="Gene3D" id="1.10.1740.10">
    <property type="match status" value="1"/>
</dbReference>
<comment type="similarity">
    <text evidence="1">Belongs to the sigma-70 factor family. ECF subfamily.</text>
</comment>
<dbReference type="EMBL" id="JAUHJQ010000004">
    <property type="protein sequence ID" value="MDN4173859.1"/>
    <property type="molecule type" value="Genomic_DNA"/>
</dbReference>
<evidence type="ECO:0000256" key="2">
    <source>
        <dbReference type="ARBA" id="ARBA00023015"/>
    </source>
</evidence>
<dbReference type="InterPro" id="IPR013325">
    <property type="entry name" value="RNA_pol_sigma_r2"/>
</dbReference>
<dbReference type="RefSeq" id="WP_300952961.1">
    <property type="nucleotide sequence ID" value="NZ_JAUHJQ010000004.1"/>
</dbReference>
<evidence type="ECO:0000259" key="6">
    <source>
        <dbReference type="Pfam" id="PF04542"/>
    </source>
</evidence>
<protein>
    <submittedName>
        <fullName evidence="8">Sigma-70 family RNA polymerase sigma factor</fullName>
    </submittedName>
</protein>
<dbReference type="NCBIfam" id="TIGR02937">
    <property type="entry name" value="sigma70-ECF"/>
    <property type="match status" value="1"/>
</dbReference>
<reference evidence="8" key="1">
    <citation type="submission" date="2023-06" db="EMBL/GenBank/DDBJ databases">
        <title>Draft genome sequence of Nocardioides sp. SOB77.</title>
        <authorList>
            <person name="Zhang G."/>
        </authorList>
    </citation>
    <scope>NUCLEOTIDE SEQUENCE</scope>
    <source>
        <strain evidence="8">SOB77</strain>
    </source>
</reference>
<dbReference type="PANTHER" id="PTHR43133">
    <property type="entry name" value="RNA POLYMERASE ECF-TYPE SIGMA FACTO"/>
    <property type="match status" value="1"/>
</dbReference>
<sequence>MSSVEFSEFYRASKDRCLRAVVGTGMRPEEAEEALAEAFARAWSRWGRVRTLEAPEAWVVRTAVNANISWWRKRRRESPAAEPLDAVSAGEDHRADLVAALRLLPPRQREVVVLRYLLDLDTEQTAVRLGIAPGTVASQLHRALATLRSHLNQPERSH</sequence>
<evidence type="ECO:0000256" key="3">
    <source>
        <dbReference type="ARBA" id="ARBA00023082"/>
    </source>
</evidence>
<keyword evidence="5" id="KW-0804">Transcription</keyword>
<keyword evidence="4" id="KW-0238">DNA-binding</keyword>
<dbReference type="InterPro" id="IPR007627">
    <property type="entry name" value="RNA_pol_sigma70_r2"/>
</dbReference>
<dbReference type="SUPFAM" id="SSF88946">
    <property type="entry name" value="Sigma2 domain of RNA polymerase sigma factors"/>
    <property type="match status" value="1"/>
</dbReference>
<evidence type="ECO:0000313" key="8">
    <source>
        <dbReference type="EMBL" id="MDN4173859.1"/>
    </source>
</evidence>